<dbReference type="GO" id="GO:0098542">
    <property type="term" value="P:defense response to other organism"/>
    <property type="evidence" value="ECO:0007669"/>
    <property type="project" value="InterPro"/>
</dbReference>
<dbReference type="EMBL" id="SWLB01000038">
    <property type="protein sequence ID" value="KAF3320415.1"/>
    <property type="molecule type" value="Genomic_DNA"/>
</dbReference>
<name>A0A833VCF9_9POAL</name>
<keyword evidence="8" id="KW-1185">Reference proteome</keyword>
<evidence type="ECO:0000256" key="1">
    <source>
        <dbReference type="ARBA" id="ARBA00004167"/>
    </source>
</evidence>
<dbReference type="InterPro" id="IPR004864">
    <property type="entry name" value="LEA_2"/>
</dbReference>
<evidence type="ECO:0000313" key="8">
    <source>
        <dbReference type="Proteomes" id="UP000623129"/>
    </source>
</evidence>
<feature type="transmembrane region" description="Helical" evidence="5">
    <location>
        <begin position="57"/>
        <end position="74"/>
    </location>
</feature>
<dbReference type="Proteomes" id="UP000623129">
    <property type="component" value="Unassembled WGS sequence"/>
</dbReference>
<gene>
    <name evidence="7" type="ORF">FCM35_KLT21979</name>
</gene>
<evidence type="ECO:0000313" key="7">
    <source>
        <dbReference type="EMBL" id="KAF3320415.1"/>
    </source>
</evidence>
<dbReference type="AlphaFoldDB" id="A0A833VCF9"/>
<comment type="subcellular location">
    <subcellularLocation>
        <location evidence="1">Membrane</location>
        <topology evidence="1">Single-pass membrane protein</topology>
    </subcellularLocation>
</comment>
<dbReference type="InterPro" id="IPR044839">
    <property type="entry name" value="NDR1-like"/>
</dbReference>
<evidence type="ECO:0000256" key="4">
    <source>
        <dbReference type="ARBA" id="ARBA00023136"/>
    </source>
</evidence>
<sequence>MPQMSKERKKCLLISCSILLISIIILIIIAVILYFVMFKPKSPEINPVPVSLDHLNFTLLPVSLNITLGVNVTVKNKNYAAFKIKRTNTTIYYHEILVGEASVDPRVVSARSTTTLNTTVDIDVTTMMTSGSFLTDMASGLLPFTSETKTTGKAIVLNVFKLHATVDVSCNVGVSLIDSTTNTICNTTVHV</sequence>
<comment type="caution">
    <text evidence="7">The sequence shown here is derived from an EMBL/GenBank/DDBJ whole genome shotgun (WGS) entry which is preliminary data.</text>
</comment>
<keyword evidence="4 5" id="KW-0472">Membrane</keyword>
<accession>A0A833VCF9</accession>
<feature type="transmembrane region" description="Helical" evidence="5">
    <location>
        <begin position="12"/>
        <end position="37"/>
    </location>
</feature>
<feature type="domain" description="Late embryogenesis abundant protein LEA-2 subgroup" evidence="6">
    <location>
        <begin position="72"/>
        <end position="171"/>
    </location>
</feature>
<dbReference type="PANTHER" id="PTHR31234:SF65">
    <property type="entry name" value="LATE EMBRYOGENESIS ABUNDANT PROTEIN, LEA_2 SUBGROUP"/>
    <property type="match status" value="1"/>
</dbReference>
<dbReference type="Gene3D" id="2.60.40.1820">
    <property type="match status" value="1"/>
</dbReference>
<dbReference type="OrthoDB" id="1894389at2759"/>
<dbReference type="PANTHER" id="PTHR31234">
    <property type="entry name" value="LATE EMBRYOGENESIS ABUNDANT (LEA) HYDROXYPROLINE-RICH GLYCOPROTEIN FAMILY"/>
    <property type="match status" value="1"/>
</dbReference>
<proteinExistence type="predicted"/>
<reference evidence="7" key="1">
    <citation type="submission" date="2020-01" db="EMBL/GenBank/DDBJ databases">
        <title>Genome sequence of Kobresia littledalei, the first chromosome-level genome in the family Cyperaceae.</title>
        <authorList>
            <person name="Qu G."/>
        </authorList>
    </citation>
    <scope>NUCLEOTIDE SEQUENCE</scope>
    <source>
        <strain evidence="7">C.B.Clarke</strain>
        <tissue evidence="7">Leaf</tissue>
    </source>
</reference>
<keyword evidence="3 5" id="KW-1133">Transmembrane helix</keyword>
<protein>
    <submittedName>
        <fullName evidence="7">Late embryogenesis abundant protein</fullName>
    </submittedName>
</protein>
<evidence type="ECO:0000259" key="6">
    <source>
        <dbReference type="Pfam" id="PF03168"/>
    </source>
</evidence>
<dbReference type="SUPFAM" id="SSF117070">
    <property type="entry name" value="LEA14-like"/>
    <property type="match status" value="1"/>
</dbReference>
<keyword evidence="2 5" id="KW-0812">Transmembrane</keyword>
<dbReference type="GO" id="GO:0016020">
    <property type="term" value="C:membrane"/>
    <property type="evidence" value="ECO:0007669"/>
    <property type="project" value="UniProtKB-SubCell"/>
</dbReference>
<dbReference type="Pfam" id="PF03168">
    <property type="entry name" value="LEA_2"/>
    <property type="match status" value="1"/>
</dbReference>
<organism evidence="7 8">
    <name type="scientific">Carex littledalei</name>
    <dbReference type="NCBI Taxonomy" id="544730"/>
    <lineage>
        <taxon>Eukaryota</taxon>
        <taxon>Viridiplantae</taxon>
        <taxon>Streptophyta</taxon>
        <taxon>Embryophyta</taxon>
        <taxon>Tracheophyta</taxon>
        <taxon>Spermatophyta</taxon>
        <taxon>Magnoliopsida</taxon>
        <taxon>Liliopsida</taxon>
        <taxon>Poales</taxon>
        <taxon>Cyperaceae</taxon>
        <taxon>Cyperoideae</taxon>
        <taxon>Cariceae</taxon>
        <taxon>Carex</taxon>
        <taxon>Carex subgen. Euthyceras</taxon>
    </lineage>
</organism>
<evidence type="ECO:0000256" key="2">
    <source>
        <dbReference type="ARBA" id="ARBA00022692"/>
    </source>
</evidence>
<evidence type="ECO:0000256" key="3">
    <source>
        <dbReference type="ARBA" id="ARBA00022989"/>
    </source>
</evidence>
<evidence type="ECO:0000256" key="5">
    <source>
        <dbReference type="SAM" id="Phobius"/>
    </source>
</evidence>